<organism evidence="2 3">
    <name type="scientific">Eragrostis curvula</name>
    <name type="common">weeping love grass</name>
    <dbReference type="NCBI Taxonomy" id="38414"/>
    <lineage>
        <taxon>Eukaryota</taxon>
        <taxon>Viridiplantae</taxon>
        <taxon>Streptophyta</taxon>
        <taxon>Embryophyta</taxon>
        <taxon>Tracheophyta</taxon>
        <taxon>Spermatophyta</taxon>
        <taxon>Magnoliopsida</taxon>
        <taxon>Liliopsida</taxon>
        <taxon>Poales</taxon>
        <taxon>Poaceae</taxon>
        <taxon>PACMAD clade</taxon>
        <taxon>Chloridoideae</taxon>
        <taxon>Eragrostideae</taxon>
        <taxon>Eragrostidinae</taxon>
        <taxon>Eragrostis</taxon>
    </lineage>
</organism>
<comment type="caution">
    <text evidence="2">The sequence shown here is derived from an EMBL/GenBank/DDBJ whole genome shotgun (WGS) entry which is preliminary data.</text>
</comment>
<feature type="non-terminal residue" evidence="2">
    <location>
        <position position="1"/>
    </location>
</feature>
<dbReference type="AlphaFoldDB" id="A0A5J9WGH4"/>
<feature type="region of interest" description="Disordered" evidence="1">
    <location>
        <begin position="84"/>
        <end position="112"/>
    </location>
</feature>
<dbReference type="Proteomes" id="UP000324897">
    <property type="component" value="Chromosome 5"/>
</dbReference>
<proteinExistence type="predicted"/>
<feature type="region of interest" description="Disordered" evidence="1">
    <location>
        <begin position="35"/>
        <end position="58"/>
    </location>
</feature>
<keyword evidence="3" id="KW-1185">Reference proteome</keyword>
<protein>
    <submittedName>
        <fullName evidence="2">Uncharacterized protein</fullName>
    </submittedName>
</protein>
<evidence type="ECO:0000313" key="3">
    <source>
        <dbReference type="Proteomes" id="UP000324897"/>
    </source>
</evidence>
<feature type="compositionally biased region" description="Polar residues" evidence="1">
    <location>
        <begin position="91"/>
        <end position="112"/>
    </location>
</feature>
<accession>A0A5J9WGH4</accession>
<evidence type="ECO:0000256" key="1">
    <source>
        <dbReference type="SAM" id="MobiDB-lite"/>
    </source>
</evidence>
<dbReference type="Gramene" id="TVU46374">
    <property type="protein sequence ID" value="TVU46374"/>
    <property type="gene ID" value="EJB05_05906"/>
</dbReference>
<dbReference type="EMBL" id="RWGY01000004">
    <property type="protein sequence ID" value="TVU46374.1"/>
    <property type="molecule type" value="Genomic_DNA"/>
</dbReference>
<reference evidence="2 3" key="1">
    <citation type="journal article" date="2019" name="Sci. Rep.">
        <title>A high-quality genome of Eragrostis curvula grass provides insights into Poaceae evolution and supports new strategies to enhance forage quality.</title>
        <authorList>
            <person name="Carballo J."/>
            <person name="Santos B.A.C.M."/>
            <person name="Zappacosta D."/>
            <person name="Garbus I."/>
            <person name="Selva J.P."/>
            <person name="Gallo C.A."/>
            <person name="Diaz A."/>
            <person name="Albertini E."/>
            <person name="Caccamo M."/>
            <person name="Echenique V."/>
        </authorList>
    </citation>
    <scope>NUCLEOTIDE SEQUENCE [LARGE SCALE GENOMIC DNA]</scope>
    <source>
        <strain evidence="3">cv. Victoria</strain>
        <tissue evidence="2">Leaf</tissue>
    </source>
</reference>
<gene>
    <name evidence="2" type="ORF">EJB05_05906</name>
</gene>
<evidence type="ECO:0000313" key="2">
    <source>
        <dbReference type="EMBL" id="TVU46374.1"/>
    </source>
</evidence>
<sequence>MEQNRHSPKNCGTLIAFIADIFRRLSLRKARSQVEVSSSTRSVAMERSGEHDENDVGAALHEKPVLGNSFWALRDRGRCTSRKLGRDVNTHSRNSNRYNSVDVTASNGYEHC</sequence>
<name>A0A5J9WGH4_9POAL</name>